<dbReference type="Proteomes" id="UP001162802">
    <property type="component" value="Unassembled WGS sequence"/>
</dbReference>
<protein>
    <submittedName>
        <fullName evidence="4">Acyl-CoA dehydrogenase family protein</fullName>
    </submittedName>
</protein>
<accession>A0ABT0AG22</accession>
<dbReference type="Gene3D" id="1.10.540.10">
    <property type="entry name" value="Acyl-CoA dehydrogenase/oxidase, N-terminal domain"/>
    <property type="match status" value="1"/>
</dbReference>
<organism evidence="4 5">
    <name type="scientific">Novosphingobium mangrovi</name>
    <name type="common">ex Hu et al. 2023</name>
    <dbReference type="NCBI Taxonomy" id="2930094"/>
    <lineage>
        <taxon>Bacteria</taxon>
        <taxon>Pseudomonadati</taxon>
        <taxon>Pseudomonadota</taxon>
        <taxon>Alphaproteobacteria</taxon>
        <taxon>Sphingomonadales</taxon>
        <taxon>Sphingomonadaceae</taxon>
        <taxon>Novosphingobium</taxon>
    </lineage>
</organism>
<proteinExistence type="predicted"/>
<evidence type="ECO:0000313" key="5">
    <source>
        <dbReference type="Proteomes" id="UP001162802"/>
    </source>
</evidence>
<dbReference type="InterPro" id="IPR036250">
    <property type="entry name" value="AcylCo_DH-like_C"/>
</dbReference>
<dbReference type="InterPro" id="IPR009100">
    <property type="entry name" value="AcylCoA_DH/oxidase_NM_dom_sf"/>
</dbReference>
<comment type="caution">
    <text evidence="4">The sequence shown here is derived from an EMBL/GenBank/DDBJ whole genome shotgun (WGS) entry which is preliminary data.</text>
</comment>
<evidence type="ECO:0000259" key="3">
    <source>
        <dbReference type="Pfam" id="PF08028"/>
    </source>
</evidence>
<evidence type="ECO:0000259" key="2">
    <source>
        <dbReference type="Pfam" id="PF02771"/>
    </source>
</evidence>
<keyword evidence="1" id="KW-0560">Oxidoreductase</keyword>
<dbReference type="SUPFAM" id="SSF56645">
    <property type="entry name" value="Acyl-CoA dehydrogenase NM domain-like"/>
    <property type="match status" value="1"/>
</dbReference>
<evidence type="ECO:0000256" key="1">
    <source>
        <dbReference type="ARBA" id="ARBA00023002"/>
    </source>
</evidence>
<dbReference type="PIRSF" id="PIRSF016578">
    <property type="entry name" value="HsaA"/>
    <property type="match status" value="1"/>
</dbReference>
<dbReference type="SUPFAM" id="SSF47203">
    <property type="entry name" value="Acyl-CoA dehydrogenase C-terminal domain-like"/>
    <property type="match status" value="1"/>
</dbReference>
<reference evidence="4" key="1">
    <citation type="submission" date="2022-03" db="EMBL/GenBank/DDBJ databases">
        <title>Identification of a novel bacterium isolated from mangrove sediments.</title>
        <authorList>
            <person name="Pan X."/>
        </authorList>
    </citation>
    <scope>NUCLEOTIDE SEQUENCE</scope>
    <source>
        <strain evidence="4">B2637</strain>
    </source>
</reference>
<dbReference type="RefSeq" id="WP_243801834.1">
    <property type="nucleotide sequence ID" value="NZ_JALHAT010000034.1"/>
</dbReference>
<dbReference type="InterPro" id="IPR037069">
    <property type="entry name" value="AcylCoA_DH/ox_N_sf"/>
</dbReference>
<keyword evidence="5" id="KW-1185">Reference proteome</keyword>
<feature type="domain" description="Acyl-CoA dehydrogenase/oxidase N-terminal" evidence="2">
    <location>
        <begin position="33"/>
        <end position="113"/>
    </location>
</feature>
<dbReference type="EMBL" id="JALHAT010000034">
    <property type="protein sequence ID" value="MCJ1962138.1"/>
    <property type="molecule type" value="Genomic_DNA"/>
</dbReference>
<feature type="domain" description="Acyl-CoA dehydrogenase C-terminal" evidence="3">
    <location>
        <begin position="241"/>
        <end position="372"/>
    </location>
</feature>
<dbReference type="PANTHER" id="PTHR43884:SF12">
    <property type="entry name" value="ISOVALERYL-COA DEHYDROGENASE, MITOCHONDRIAL-RELATED"/>
    <property type="match status" value="1"/>
</dbReference>
<evidence type="ECO:0000313" key="4">
    <source>
        <dbReference type="EMBL" id="MCJ1962138.1"/>
    </source>
</evidence>
<dbReference type="Gene3D" id="2.40.110.10">
    <property type="entry name" value="Butyryl-CoA Dehydrogenase, subunit A, domain 2"/>
    <property type="match status" value="1"/>
</dbReference>
<dbReference type="PANTHER" id="PTHR43884">
    <property type="entry name" value="ACYL-COA DEHYDROGENASE"/>
    <property type="match status" value="1"/>
</dbReference>
<dbReference type="Gene3D" id="1.20.140.10">
    <property type="entry name" value="Butyryl-CoA Dehydrogenase, subunit A, domain 3"/>
    <property type="match status" value="1"/>
</dbReference>
<sequence length="393" mass="41432">MDMVTAKDTGAPPAGVGRLPAEQVIPDSFLASLKARRREFDELGHLPADVVETLRELGIYRALVARAYGGDECSPEQFLRAIERLSIGDGSVGWVASFGVSCMYLSSLGKETLDRLYADSPDVIFAGALFPPQPAERVDGGIKVRGRWQFGSGSTGADLIGVGVKVTGADDGGLPRMAVMPASAARIEPNWDVIGLRGTGSHDIVVEDVVVPEDWTFVRGGAPTLDSPLYRYPSMAFAAQVLAVVGLGVARAALDTVTEMAGTRGSITGAPTLADRAYVQSDLAKGEAALRSARAFFYEVTQDAWTTICAGDPVSTQQANLLRLACSHAAKTGAEVTRLAIQMTGTTGIYNDHPLSGYVQDALVVSQHAFLSEGTWQKAGGVFLGRDVGPGFP</sequence>
<dbReference type="InterPro" id="IPR013107">
    <property type="entry name" value="Acyl-CoA_DH_C"/>
</dbReference>
<gene>
    <name evidence="4" type="ORF">MTR65_15700</name>
</gene>
<dbReference type="InterPro" id="IPR046373">
    <property type="entry name" value="Acyl-CoA_Oxase/DH_mid-dom_sf"/>
</dbReference>
<dbReference type="InterPro" id="IPR013786">
    <property type="entry name" value="AcylCoA_DH/ox_N"/>
</dbReference>
<dbReference type="Pfam" id="PF08028">
    <property type="entry name" value="Acyl-CoA_dh_2"/>
    <property type="match status" value="1"/>
</dbReference>
<name>A0ABT0AG22_9SPHN</name>
<dbReference type="Pfam" id="PF02771">
    <property type="entry name" value="Acyl-CoA_dh_N"/>
    <property type="match status" value="1"/>
</dbReference>